<dbReference type="Proteomes" id="UP001209276">
    <property type="component" value="Unassembled WGS sequence"/>
</dbReference>
<organism evidence="2 3">
    <name type="scientific">Paenibacillus thiaminolyticus</name>
    <name type="common">Bacillus thiaminolyticus</name>
    <dbReference type="NCBI Taxonomy" id="49283"/>
    <lineage>
        <taxon>Bacteria</taxon>
        <taxon>Bacillati</taxon>
        <taxon>Bacillota</taxon>
        <taxon>Bacilli</taxon>
        <taxon>Bacillales</taxon>
        <taxon>Paenibacillaceae</taxon>
        <taxon>Paenibacillus</taxon>
    </lineage>
</organism>
<dbReference type="EMBL" id="CP041405">
    <property type="protein sequence ID" value="QDM46499.1"/>
    <property type="molecule type" value="Genomic_DNA"/>
</dbReference>
<gene>
    <name evidence="2" type="ORF">FLT43_25875</name>
    <name evidence="1" type="ORF">M5W83_07765</name>
</gene>
<sequence>MRKRVEGMYGGSSRVTRERAAAGMSAAAWTRCSIGERGLDALLHWGARCGGLGASPARH</sequence>
<evidence type="ECO:0000313" key="1">
    <source>
        <dbReference type="EMBL" id="MCY9607042.1"/>
    </source>
</evidence>
<evidence type="ECO:0000313" key="2">
    <source>
        <dbReference type="EMBL" id="QDM46499.1"/>
    </source>
</evidence>
<reference evidence="2 3" key="1">
    <citation type="submission" date="2019-07" db="EMBL/GenBank/DDBJ databases">
        <title>Paenibacillus thiaminolyticus NRRL B-4156.</title>
        <authorList>
            <person name="Hehnly C."/>
            <person name="Zhang L."/>
        </authorList>
    </citation>
    <scope>NUCLEOTIDE SEQUENCE [LARGE SCALE GENOMIC DNA]</scope>
    <source>
        <strain evidence="2 3">NRRL B-4156</strain>
    </source>
</reference>
<name>A0AAP9DYB6_PANTH</name>
<dbReference type="EMBL" id="JAMDMM010000017">
    <property type="protein sequence ID" value="MCY9607042.1"/>
    <property type="molecule type" value="Genomic_DNA"/>
</dbReference>
<evidence type="ECO:0000313" key="4">
    <source>
        <dbReference type="Proteomes" id="UP001209276"/>
    </source>
</evidence>
<reference evidence="1 4" key="2">
    <citation type="submission" date="2022-05" db="EMBL/GenBank/DDBJ databases">
        <title>Genome Sequencing of Bee-Associated Microbes.</title>
        <authorList>
            <person name="Dunlap C."/>
        </authorList>
    </citation>
    <scope>NUCLEOTIDE SEQUENCE [LARGE SCALE GENOMIC DNA]</scope>
    <source>
        <strain evidence="1 4">NRRL B-14613</strain>
    </source>
</reference>
<dbReference type="Proteomes" id="UP000315377">
    <property type="component" value="Chromosome"/>
</dbReference>
<keyword evidence="4" id="KW-1185">Reference proteome</keyword>
<protein>
    <submittedName>
        <fullName evidence="2">Uncharacterized protein</fullName>
    </submittedName>
</protein>
<dbReference type="RefSeq" id="WP_127510895.1">
    <property type="nucleotide sequence ID" value="NZ_CABMNB010000023.1"/>
</dbReference>
<proteinExistence type="predicted"/>
<accession>A0AAP9DYB6</accession>
<evidence type="ECO:0000313" key="3">
    <source>
        <dbReference type="Proteomes" id="UP000315377"/>
    </source>
</evidence>
<dbReference type="GeneID" id="76999391"/>
<dbReference type="AlphaFoldDB" id="A0AAP9DYB6"/>